<organism evidence="1 2">
    <name type="scientific">Sphaerodactylus townsendi</name>
    <dbReference type="NCBI Taxonomy" id="933632"/>
    <lineage>
        <taxon>Eukaryota</taxon>
        <taxon>Metazoa</taxon>
        <taxon>Chordata</taxon>
        <taxon>Craniata</taxon>
        <taxon>Vertebrata</taxon>
        <taxon>Euteleostomi</taxon>
        <taxon>Lepidosauria</taxon>
        <taxon>Squamata</taxon>
        <taxon>Bifurcata</taxon>
        <taxon>Gekkota</taxon>
        <taxon>Sphaerodactylidae</taxon>
        <taxon>Sphaerodactylus</taxon>
    </lineage>
</organism>
<gene>
    <name evidence="1" type="ORF">K3G42_027018</name>
</gene>
<protein>
    <submittedName>
        <fullName evidence="1">Uncharacterized protein</fullName>
    </submittedName>
</protein>
<dbReference type="EMBL" id="CM037619">
    <property type="protein sequence ID" value="KAH8008000.1"/>
    <property type="molecule type" value="Genomic_DNA"/>
</dbReference>
<accession>A0ACB8FQZ7</accession>
<reference evidence="1" key="1">
    <citation type="submission" date="2021-08" db="EMBL/GenBank/DDBJ databases">
        <title>The first chromosome-level gecko genome reveals the dynamic sex chromosomes of Neotropical dwarf geckos (Sphaerodactylidae: Sphaerodactylus).</title>
        <authorList>
            <person name="Pinto B.J."/>
            <person name="Keating S.E."/>
            <person name="Gamble T."/>
        </authorList>
    </citation>
    <scope>NUCLEOTIDE SEQUENCE</scope>
    <source>
        <strain evidence="1">TG3544</strain>
    </source>
</reference>
<dbReference type="Proteomes" id="UP000827872">
    <property type="component" value="Linkage Group LG06"/>
</dbReference>
<proteinExistence type="predicted"/>
<evidence type="ECO:0000313" key="1">
    <source>
        <dbReference type="EMBL" id="KAH8008000.1"/>
    </source>
</evidence>
<keyword evidence="2" id="KW-1185">Reference proteome</keyword>
<name>A0ACB8FQZ7_9SAUR</name>
<evidence type="ECO:0000313" key="2">
    <source>
        <dbReference type="Proteomes" id="UP000827872"/>
    </source>
</evidence>
<comment type="caution">
    <text evidence="1">The sequence shown here is derived from an EMBL/GenBank/DDBJ whole genome shotgun (WGS) entry which is preliminary data.</text>
</comment>
<sequence length="830" mass="94507">MESRLLSLVESHGKSMICLYKHRRMAITAEDICLDRVLLIQKGFAVEEVTPENDLQIPGSDVTVQITLCDASLLVQLPFGSQTQMFLQEIRKRCSPGNKTAMVVDPELSTDGEVKAAPTYGHQNLSRPKTASEMVQSSNESASEWTQCLCTRPSGLRDTHIHSWLKQKENSYTRIQSFRFFVGTYNVNGQSPRESLQPWLSQEGEPPDVYCVGFQELDLSKEAFFFNDTPKEEEWFKAVTESLHPGAKYAKVKLVRLVGILLLLYVRTELAMNVSEVEAETVGTGIMGRMGNKGGVAIRFQFHNTTVCIVNTHLAAHPEEYERRNQEVRDICARMQFHQLESSRPLLAINGHDVVFWLGDLNYQLEGQEMEHVKKLIRARDFQALHQHDQLKIQLGAQVVFEGFREGDISFQPTYKYNPGSDDWDDSEKCRVPAWCDRILWRGKSVSQLSYRSHMTLKNSDHKPVSAVFDVGVKVVDEKCYRKAFEDIVRSLDKKENASIPSVTLSKSKFLFKDVKFLQLQVKSFTICNGPVPCQFEFINKPSEDTYCKPWLIAKPNKGFLLPDSKLVIELELFVNKSTVTALNSGEDKLDDILVFHLDRGKDYFLSVSGNYLTSCFGCPIQALCFMKEPIREMLPEAIRELTLMPLSTDDAFQDEKPLDIPKELWMMVDRLYRDACQQEDLFQQPGLRAEFEQIRDWLDTGTLDELGPISSNHSVAEALLLFLESLPEPVVCSKLYRNSLECANSYKMSSQVISMLPRCHQNVFRYLVAFLRELLRHTGKNHLDVNILGSIFGGLLLRPPPGHSKPSTAEKQKAQQFIQQFLCHEGTTL</sequence>